<feature type="region of interest" description="Disordered" evidence="1">
    <location>
        <begin position="1"/>
        <end position="98"/>
    </location>
</feature>
<organism evidence="2 3">
    <name type="scientific">Protopolystoma xenopodis</name>
    <dbReference type="NCBI Taxonomy" id="117903"/>
    <lineage>
        <taxon>Eukaryota</taxon>
        <taxon>Metazoa</taxon>
        <taxon>Spiralia</taxon>
        <taxon>Lophotrochozoa</taxon>
        <taxon>Platyhelminthes</taxon>
        <taxon>Monogenea</taxon>
        <taxon>Polyopisthocotylea</taxon>
        <taxon>Polystomatidea</taxon>
        <taxon>Polystomatidae</taxon>
        <taxon>Protopolystoma</taxon>
    </lineage>
</organism>
<name>A0A3S5CLG6_9PLAT</name>
<sequence>MPTSQLDPTKDRERCHQRPPIRLDRSSSKPSALSSSHAMLPRYGSCQSIEHMPTDGLPPKDYPKIIYIHRKETDPASTRSFKLTNDSPASKKRSDRKAEPLWQPVACFSLPESSNCEPKKRTKTTTTTTTTTSSSSSSTATTTTMLKSPIITTVTETEPTLFHLPRPSALVGSRSHEVIVELVQDAESLPEVGADSVDSAGSEAGSSESRRDVAKSTKAPREAGSGLLAIRSCDSRSRQVEECRCSCRNRIVCLEEEVVKLRQQVASMAKILLTSSYQPAENGFLRADWRLNGSGSAASLNSPVGECRRRGLMTWPPGTRYSRAHADCQLSHFLIAQFSLPCSYPGCVKFPNFGASRCAYWALC</sequence>
<protein>
    <submittedName>
        <fullName evidence="2">Uncharacterized protein</fullName>
    </submittedName>
</protein>
<evidence type="ECO:0000313" key="2">
    <source>
        <dbReference type="EMBL" id="VEL18244.1"/>
    </source>
</evidence>
<feature type="compositionally biased region" description="Low complexity" evidence="1">
    <location>
        <begin position="124"/>
        <end position="142"/>
    </location>
</feature>
<proteinExistence type="predicted"/>
<dbReference type="EMBL" id="CAAALY010036130">
    <property type="protein sequence ID" value="VEL18244.1"/>
    <property type="molecule type" value="Genomic_DNA"/>
</dbReference>
<feature type="compositionally biased region" description="Basic and acidic residues" evidence="1">
    <location>
        <begin position="8"/>
        <end position="27"/>
    </location>
</feature>
<accession>A0A3S5CLG6</accession>
<feature type="compositionally biased region" description="Polar residues" evidence="1">
    <location>
        <begin position="75"/>
        <end position="88"/>
    </location>
</feature>
<gene>
    <name evidence="2" type="ORF">PXEA_LOCUS11684</name>
</gene>
<feature type="region of interest" description="Disordered" evidence="1">
    <location>
        <begin position="190"/>
        <end position="221"/>
    </location>
</feature>
<feature type="compositionally biased region" description="Low complexity" evidence="1">
    <location>
        <begin position="193"/>
        <end position="207"/>
    </location>
</feature>
<feature type="region of interest" description="Disordered" evidence="1">
    <location>
        <begin position="113"/>
        <end position="142"/>
    </location>
</feature>
<feature type="compositionally biased region" description="Basic and acidic residues" evidence="1">
    <location>
        <begin position="208"/>
        <end position="221"/>
    </location>
</feature>
<evidence type="ECO:0000313" key="3">
    <source>
        <dbReference type="Proteomes" id="UP000784294"/>
    </source>
</evidence>
<keyword evidence="3" id="KW-1185">Reference proteome</keyword>
<comment type="caution">
    <text evidence="2">The sequence shown here is derived from an EMBL/GenBank/DDBJ whole genome shotgun (WGS) entry which is preliminary data.</text>
</comment>
<reference evidence="2" key="1">
    <citation type="submission" date="2018-11" db="EMBL/GenBank/DDBJ databases">
        <authorList>
            <consortium name="Pathogen Informatics"/>
        </authorList>
    </citation>
    <scope>NUCLEOTIDE SEQUENCE</scope>
</reference>
<dbReference type="Proteomes" id="UP000784294">
    <property type="component" value="Unassembled WGS sequence"/>
</dbReference>
<evidence type="ECO:0000256" key="1">
    <source>
        <dbReference type="SAM" id="MobiDB-lite"/>
    </source>
</evidence>
<dbReference type="AlphaFoldDB" id="A0A3S5CLG6"/>